<dbReference type="SMART" id="SM00322">
    <property type="entry name" value="KH"/>
    <property type="match status" value="2"/>
</dbReference>
<name>A0A8J6BCL2_ELECQ</name>
<keyword evidence="3" id="KW-0472">Membrane</keyword>
<dbReference type="GO" id="GO:0043186">
    <property type="term" value="C:P granule"/>
    <property type="evidence" value="ECO:0007669"/>
    <property type="project" value="TreeGrafter"/>
</dbReference>
<dbReference type="Gene3D" id="2.40.50.90">
    <property type="match status" value="2"/>
</dbReference>
<reference evidence="5" key="1">
    <citation type="thesis" date="2020" institute="ProQuest LLC" country="789 East Eisenhower Parkway, Ann Arbor, MI, USA">
        <title>Comparative Genomics and Chromosome Evolution.</title>
        <authorList>
            <person name="Mudd A.B."/>
        </authorList>
    </citation>
    <scope>NUCLEOTIDE SEQUENCE</scope>
    <source>
        <strain evidence="5">HN-11 Male</strain>
        <tissue evidence="5">Kidney and liver</tissue>
    </source>
</reference>
<dbReference type="PANTHER" id="PTHR22948">
    <property type="entry name" value="TUDOR DOMAIN CONTAINING PROTEIN"/>
    <property type="match status" value="1"/>
</dbReference>
<dbReference type="GO" id="GO:0007283">
    <property type="term" value="P:spermatogenesis"/>
    <property type="evidence" value="ECO:0007669"/>
    <property type="project" value="TreeGrafter"/>
</dbReference>
<keyword evidence="6" id="KW-1185">Reference proteome</keyword>
<dbReference type="GO" id="GO:0034587">
    <property type="term" value="P:piRNA processing"/>
    <property type="evidence" value="ECO:0007669"/>
    <property type="project" value="TreeGrafter"/>
</dbReference>
<evidence type="ECO:0000256" key="1">
    <source>
        <dbReference type="PROSITE-ProRule" id="PRU00117"/>
    </source>
</evidence>
<dbReference type="OrthoDB" id="9995375at2759"/>
<dbReference type="InterPro" id="IPR035437">
    <property type="entry name" value="SNase_OB-fold_sf"/>
</dbReference>
<dbReference type="Gene3D" id="3.30.1370.10">
    <property type="entry name" value="K Homology domain, type 1"/>
    <property type="match status" value="2"/>
</dbReference>
<protein>
    <recommendedName>
        <fullName evidence="4">Tudor domain-containing protein</fullName>
    </recommendedName>
</protein>
<keyword evidence="3" id="KW-1133">Transmembrane helix</keyword>
<dbReference type="PANTHER" id="PTHR22948:SF18">
    <property type="entry name" value="TUDOR AND KH DOMAIN-CONTAINING PROTEIN"/>
    <property type="match status" value="1"/>
</dbReference>
<dbReference type="Pfam" id="PF00567">
    <property type="entry name" value="TUDOR"/>
    <property type="match status" value="1"/>
</dbReference>
<feature type="region of interest" description="Disordered" evidence="2">
    <location>
        <begin position="207"/>
        <end position="229"/>
    </location>
</feature>
<dbReference type="GO" id="GO:0005739">
    <property type="term" value="C:mitochondrion"/>
    <property type="evidence" value="ECO:0007669"/>
    <property type="project" value="UniProtKB-ARBA"/>
</dbReference>
<evidence type="ECO:0000259" key="4">
    <source>
        <dbReference type="PROSITE" id="PS50304"/>
    </source>
</evidence>
<dbReference type="InterPro" id="IPR050621">
    <property type="entry name" value="Tudor_domain_containing"/>
</dbReference>
<dbReference type="EMBL" id="WNTK01003059">
    <property type="protein sequence ID" value="KAG9465425.1"/>
    <property type="molecule type" value="Genomic_DNA"/>
</dbReference>
<feature type="transmembrane region" description="Helical" evidence="3">
    <location>
        <begin position="12"/>
        <end position="30"/>
    </location>
</feature>
<dbReference type="PROSITE" id="PS50084">
    <property type="entry name" value="KH_TYPE_1"/>
    <property type="match status" value="2"/>
</dbReference>
<dbReference type="AlphaFoldDB" id="A0A8J6BCL2"/>
<evidence type="ECO:0000256" key="3">
    <source>
        <dbReference type="SAM" id="Phobius"/>
    </source>
</evidence>
<dbReference type="GO" id="GO:0030719">
    <property type="term" value="P:P granule organization"/>
    <property type="evidence" value="ECO:0007669"/>
    <property type="project" value="TreeGrafter"/>
</dbReference>
<dbReference type="SUPFAM" id="SSF63748">
    <property type="entry name" value="Tudor/PWWP/MBT"/>
    <property type="match status" value="1"/>
</dbReference>
<dbReference type="CDD" id="cd20412">
    <property type="entry name" value="Tudor_TDRD2"/>
    <property type="match status" value="1"/>
</dbReference>
<dbReference type="SMART" id="SM00333">
    <property type="entry name" value="TUDOR"/>
    <property type="match status" value="1"/>
</dbReference>
<dbReference type="EMBL" id="WNTK01003059">
    <property type="protein sequence ID" value="KAG9465426.1"/>
    <property type="molecule type" value="Genomic_DNA"/>
</dbReference>
<organism evidence="5 6">
    <name type="scientific">Eleutherodactylus coqui</name>
    <name type="common">Puerto Rican coqui</name>
    <dbReference type="NCBI Taxonomy" id="57060"/>
    <lineage>
        <taxon>Eukaryota</taxon>
        <taxon>Metazoa</taxon>
        <taxon>Chordata</taxon>
        <taxon>Craniata</taxon>
        <taxon>Vertebrata</taxon>
        <taxon>Euteleostomi</taxon>
        <taxon>Amphibia</taxon>
        <taxon>Batrachia</taxon>
        <taxon>Anura</taxon>
        <taxon>Neobatrachia</taxon>
        <taxon>Hyloidea</taxon>
        <taxon>Eleutherodactylidae</taxon>
        <taxon>Eleutherodactylinae</taxon>
        <taxon>Eleutherodactylus</taxon>
        <taxon>Eleutherodactylus</taxon>
    </lineage>
</organism>
<dbReference type="InterPro" id="IPR036612">
    <property type="entry name" value="KH_dom_type_1_sf"/>
</dbReference>
<accession>A0A8J6BCL2</accession>
<feature type="compositionally biased region" description="Basic and acidic residues" evidence="2">
    <location>
        <begin position="207"/>
        <end position="220"/>
    </location>
</feature>
<evidence type="ECO:0000313" key="6">
    <source>
        <dbReference type="Proteomes" id="UP000770717"/>
    </source>
</evidence>
<dbReference type="InterPro" id="IPR002999">
    <property type="entry name" value="Tudor"/>
</dbReference>
<sequence length="393" mass="43601">MERWSSLSTGQKVAVALGVSAGAALLYVWYARPRTAPHQDELCVTVPRHAAELIIGQDGALTDQLRTGSHARIVVSAAPDGGGDRELTIRGSPAQVRQTRQLLHGILQDGAALRVELHFPAISMGRIIGQGGERIREITRSSGARIECERQAESSGATRRITVSGSCQQVEAAKTLLQKASEEAAAVQRRAAESSTFRSRRKEIIAVKKEDGQRPQEGEKQPQTMDYAGDRPPEDDLQLLENMADCAYVCKFEVPSPDYNFQADEFVDVYMSAIENPEHFWIQILGSRSSQLDKLTTEMSDHYQRQKRGSVPEVQVGDIVAAPFHSDKFWYRAEVLGFLKNGNVDLYYVDYGDNWDTLRENLYPLRSDFLSLPFQAIECCLSGVAPNGKLSSR</sequence>
<keyword evidence="1" id="KW-0694">RNA-binding</keyword>
<dbReference type="Proteomes" id="UP000770717">
    <property type="component" value="Unassembled WGS sequence"/>
</dbReference>
<comment type="caution">
    <text evidence="5">The sequence shown here is derived from an EMBL/GenBank/DDBJ whole genome shotgun (WGS) entry which is preliminary data.</text>
</comment>
<evidence type="ECO:0000313" key="5">
    <source>
        <dbReference type="EMBL" id="KAG9465426.1"/>
    </source>
</evidence>
<dbReference type="GO" id="GO:0003723">
    <property type="term" value="F:RNA binding"/>
    <property type="evidence" value="ECO:0007669"/>
    <property type="project" value="UniProtKB-UniRule"/>
</dbReference>
<proteinExistence type="predicted"/>
<dbReference type="SUPFAM" id="SSF54791">
    <property type="entry name" value="Eukaryotic type KH-domain (KH-domain type I)"/>
    <property type="match status" value="2"/>
</dbReference>
<feature type="domain" description="Tudor" evidence="4">
    <location>
        <begin position="313"/>
        <end position="372"/>
    </location>
</feature>
<dbReference type="Pfam" id="PF00013">
    <property type="entry name" value="KH_1"/>
    <property type="match status" value="2"/>
</dbReference>
<dbReference type="PROSITE" id="PS50304">
    <property type="entry name" value="TUDOR"/>
    <property type="match status" value="1"/>
</dbReference>
<gene>
    <name evidence="5" type="ORF">GDO78_018357</name>
</gene>
<dbReference type="InterPro" id="IPR004087">
    <property type="entry name" value="KH_dom"/>
</dbReference>
<dbReference type="InterPro" id="IPR047380">
    <property type="entry name" value="TDRD2-like_tudor"/>
</dbReference>
<evidence type="ECO:0000256" key="2">
    <source>
        <dbReference type="SAM" id="MobiDB-lite"/>
    </source>
</evidence>
<keyword evidence="3" id="KW-0812">Transmembrane</keyword>
<dbReference type="InterPro" id="IPR004088">
    <property type="entry name" value="KH_dom_type_1"/>
</dbReference>